<keyword evidence="2" id="KW-1185">Reference proteome</keyword>
<gene>
    <name evidence="1" type="ORF">DIABBA_LOCUS234</name>
</gene>
<sequence length="134" mass="15630">MILVALPNAMVVDEKKTATSSEMVRKVKARLERNPRRSGNQMAKEQKIFQRSMQRILKKKLKVKPYKFQKAHNLTPKQKKVRLERAKELLHLHERGEFPNIVSSDEKNLPIETFINSQNNGVYLTEPTYESLSL</sequence>
<dbReference type="PANTHER" id="PTHR46068">
    <property type="entry name" value="PROTEIN CBG27172"/>
    <property type="match status" value="1"/>
</dbReference>
<organism evidence="1 2">
    <name type="scientific">Diabrotica balteata</name>
    <name type="common">Banded cucumber beetle</name>
    <dbReference type="NCBI Taxonomy" id="107213"/>
    <lineage>
        <taxon>Eukaryota</taxon>
        <taxon>Metazoa</taxon>
        <taxon>Ecdysozoa</taxon>
        <taxon>Arthropoda</taxon>
        <taxon>Hexapoda</taxon>
        <taxon>Insecta</taxon>
        <taxon>Pterygota</taxon>
        <taxon>Neoptera</taxon>
        <taxon>Endopterygota</taxon>
        <taxon>Coleoptera</taxon>
        <taxon>Polyphaga</taxon>
        <taxon>Cucujiformia</taxon>
        <taxon>Chrysomeloidea</taxon>
        <taxon>Chrysomelidae</taxon>
        <taxon>Galerucinae</taxon>
        <taxon>Diabroticina</taxon>
        <taxon>Diabroticites</taxon>
        <taxon>Diabrotica</taxon>
    </lineage>
</organism>
<dbReference type="EMBL" id="OU898276">
    <property type="protein sequence ID" value="CAG9826089.1"/>
    <property type="molecule type" value="Genomic_DNA"/>
</dbReference>
<proteinExistence type="predicted"/>
<dbReference type="OrthoDB" id="9986793at2759"/>
<dbReference type="Proteomes" id="UP001153709">
    <property type="component" value="Chromosome 1"/>
</dbReference>
<protein>
    <submittedName>
        <fullName evidence="1">Uncharacterized protein</fullName>
    </submittedName>
</protein>
<evidence type="ECO:0000313" key="1">
    <source>
        <dbReference type="EMBL" id="CAG9826089.1"/>
    </source>
</evidence>
<name>A0A9N9X603_DIABA</name>
<dbReference type="AlphaFoldDB" id="A0A9N9X603"/>
<dbReference type="PANTHER" id="PTHR46068:SF1">
    <property type="entry name" value="TRANSPOSASE IS30-LIKE HTH DOMAIN-CONTAINING PROTEIN"/>
    <property type="match status" value="1"/>
</dbReference>
<reference evidence="1" key="1">
    <citation type="submission" date="2022-01" db="EMBL/GenBank/DDBJ databases">
        <authorList>
            <person name="King R."/>
        </authorList>
    </citation>
    <scope>NUCLEOTIDE SEQUENCE</scope>
</reference>
<evidence type="ECO:0000313" key="2">
    <source>
        <dbReference type="Proteomes" id="UP001153709"/>
    </source>
</evidence>
<accession>A0A9N9X603</accession>